<gene>
    <name evidence="2" type="ORF">DFJ67_6662</name>
</gene>
<dbReference type="AlphaFoldDB" id="A0A3D9ZT94"/>
<dbReference type="EMBL" id="QUMQ01000001">
    <property type="protein sequence ID" value="REG00607.1"/>
    <property type="molecule type" value="Genomic_DNA"/>
</dbReference>
<evidence type="ECO:0000313" key="2">
    <source>
        <dbReference type="EMBL" id="REG00607.1"/>
    </source>
</evidence>
<feature type="domain" description="DUF6817" evidence="1">
    <location>
        <begin position="24"/>
        <end position="108"/>
    </location>
</feature>
<dbReference type="Proteomes" id="UP000256913">
    <property type="component" value="Unassembled WGS sequence"/>
</dbReference>
<reference evidence="2 3" key="1">
    <citation type="submission" date="2018-08" db="EMBL/GenBank/DDBJ databases">
        <title>Sequencing the genomes of 1000 actinobacteria strains.</title>
        <authorList>
            <person name="Klenk H.-P."/>
        </authorList>
    </citation>
    <scope>NUCLEOTIDE SEQUENCE [LARGE SCALE GENOMIC DNA]</scope>
    <source>
        <strain evidence="2 3">DSM 44099</strain>
    </source>
</reference>
<comment type="caution">
    <text evidence="2">The sequence shown here is derived from an EMBL/GenBank/DDBJ whole genome shotgun (WGS) entry which is preliminary data.</text>
</comment>
<proteinExistence type="predicted"/>
<name>A0A3D9ZT94_9ACTN</name>
<evidence type="ECO:0000259" key="1">
    <source>
        <dbReference type="Pfam" id="PF20680"/>
    </source>
</evidence>
<keyword evidence="3" id="KW-1185">Reference proteome</keyword>
<protein>
    <recommendedName>
        <fullName evidence="1">DUF6817 domain-containing protein</fullName>
    </recommendedName>
</protein>
<organism evidence="2 3">
    <name type="scientific">Asanoa ferruginea</name>
    <dbReference type="NCBI Taxonomy" id="53367"/>
    <lineage>
        <taxon>Bacteria</taxon>
        <taxon>Bacillati</taxon>
        <taxon>Actinomycetota</taxon>
        <taxon>Actinomycetes</taxon>
        <taxon>Micromonosporales</taxon>
        <taxon>Micromonosporaceae</taxon>
        <taxon>Asanoa</taxon>
    </lineage>
</organism>
<sequence length="192" mass="21001">MPWGRGGVSLQLIRMGNEGDVRAWLRERGAQAIPHPGGTLYAHLSRVCERLGALGVDADVRVAGLAHAAYGTDGFDVVLLDAADRAPLRELVGARAEELIYLYGGCDRGRTWKRLAQTREVWSRFTGECAAPDEATVRGFIDLSIVNELDVVEQDPTIGDRFGDYFRAVFHSWEGIASTSVSEEARRVLATA</sequence>
<dbReference type="Pfam" id="PF20680">
    <property type="entry name" value="DUF6817"/>
    <property type="match status" value="1"/>
</dbReference>
<dbReference type="InterPro" id="IPR049202">
    <property type="entry name" value="DUF6817"/>
</dbReference>
<accession>A0A3D9ZT94</accession>
<evidence type="ECO:0000313" key="3">
    <source>
        <dbReference type="Proteomes" id="UP000256913"/>
    </source>
</evidence>